<organism evidence="3 4">
    <name type="scientific">Propylenella binzhouense</name>
    <dbReference type="NCBI Taxonomy" id="2555902"/>
    <lineage>
        <taxon>Bacteria</taxon>
        <taxon>Pseudomonadati</taxon>
        <taxon>Pseudomonadota</taxon>
        <taxon>Alphaproteobacteria</taxon>
        <taxon>Hyphomicrobiales</taxon>
        <taxon>Propylenellaceae</taxon>
        <taxon>Propylenella</taxon>
    </lineage>
</organism>
<accession>A0A964T480</accession>
<name>A0A964T480_9HYPH</name>
<evidence type="ECO:0000259" key="2">
    <source>
        <dbReference type="PROSITE" id="PS51740"/>
    </source>
</evidence>
<dbReference type="RefSeq" id="WP_161140482.1">
    <property type="nucleotide sequence ID" value="NZ_SPKJ01000029.1"/>
</dbReference>
<dbReference type="OrthoDB" id="9809003at2"/>
<reference evidence="3" key="1">
    <citation type="submission" date="2019-03" db="EMBL/GenBank/DDBJ databases">
        <title>Afifella sp. nov., isolated from activated sludge.</title>
        <authorList>
            <person name="Li Q."/>
            <person name="Liu Y."/>
        </authorList>
    </citation>
    <scope>NUCLEOTIDE SEQUENCE</scope>
    <source>
        <strain evidence="3">L72</strain>
    </source>
</reference>
<protein>
    <submittedName>
        <fullName evidence="3">AbrB/MazE/SpoVT family DNA-binding domain-containing protein</fullName>
    </submittedName>
</protein>
<keyword evidence="4" id="KW-1185">Reference proteome</keyword>
<proteinExistence type="predicted"/>
<dbReference type="SMART" id="SM00966">
    <property type="entry name" value="SpoVT_AbrB"/>
    <property type="match status" value="1"/>
</dbReference>
<sequence>MRLTEKSQVTVPKRVREKLGIGPGSEVDFVLGDDGVRLVKVEPALEGETKGQRLVRLLREAGQKYRKSGLSADEIMDLTRGPFDDVDPR</sequence>
<evidence type="ECO:0000313" key="4">
    <source>
        <dbReference type="Proteomes" id="UP000773614"/>
    </source>
</evidence>
<dbReference type="Pfam" id="PF04014">
    <property type="entry name" value="MazE_antitoxin"/>
    <property type="match status" value="1"/>
</dbReference>
<dbReference type="AlphaFoldDB" id="A0A964T480"/>
<evidence type="ECO:0000256" key="1">
    <source>
        <dbReference type="PROSITE-ProRule" id="PRU01076"/>
    </source>
</evidence>
<feature type="domain" description="SpoVT-AbrB" evidence="2">
    <location>
        <begin position="1"/>
        <end position="44"/>
    </location>
</feature>
<dbReference type="EMBL" id="SPKJ01000029">
    <property type="protein sequence ID" value="MYZ48133.1"/>
    <property type="molecule type" value="Genomic_DNA"/>
</dbReference>
<dbReference type="Proteomes" id="UP000773614">
    <property type="component" value="Unassembled WGS sequence"/>
</dbReference>
<dbReference type="InterPro" id="IPR007159">
    <property type="entry name" value="SpoVT-AbrB_dom"/>
</dbReference>
<evidence type="ECO:0000313" key="3">
    <source>
        <dbReference type="EMBL" id="MYZ48133.1"/>
    </source>
</evidence>
<comment type="caution">
    <text evidence="3">The sequence shown here is derived from an EMBL/GenBank/DDBJ whole genome shotgun (WGS) entry which is preliminary data.</text>
</comment>
<dbReference type="PROSITE" id="PS51740">
    <property type="entry name" value="SPOVT_ABRB"/>
    <property type="match status" value="1"/>
</dbReference>
<keyword evidence="1 3" id="KW-0238">DNA-binding</keyword>
<dbReference type="GO" id="GO:0003677">
    <property type="term" value="F:DNA binding"/>
    <property type="evidence" value="ECO:0007669"/>
    <property type="project" value="UniProtKB-UniRule"/>
</dbReference>
<dbReference type="Gene3D" id="2.10.260.10">
    <property type="match status" value="1"/>
</dbReference>
<dbReference type="InterPro" id="IPR037914">
    <property type="entry name" value="SpoVT-AbrB_sf"/>
</dbReference>
<dbReference type="NCBIfam" id="TIGR01439">
    <property type="entry name" value="lp_hng_hel_AbrB"/>
    <property type="match status" value="1"/>
</dbReference>
<dbReference type="SUPFAM" id="SSF89447">
    <property type="entry name" value="AbrB/MazE/MraZ-like"/>
    <property type="match status" value="1"/>
</dbReference>
<gene>
    <name evidence="3" type="ORF">E4O86_10465</name>
</gene>